<dbReference type="EMBL" id="GU567961">
    <property type="protein sequence ID" value="ADI21634.1"/>
    <property type="molecule type" value="Genomic_DNA"/>
</dbReference>
<keyword evidence="4 8" id="KW-0479">Metal-binding</keyword>
<keyword evidence="6 8" id="KW-0862">Zinc</keyword>
<feature type="binding site" evidence="8">
    <location>
        <position position="83"/>
    </location>
    <ligand>
        <name>Zn(2+)</name>
        <dbReference type="ChEBI" id="CHEBI:29105"/>
        <note>catalytic</note>
    </ligand>
</feature>
<feature type="binding site" evidence="8">
    <location>
        <position position="86"/>
    </location>
    <ligand>
        <name>Zn(2+)</name>
        <dbReference type="ChEBI" id="CHEBI:29105"/>
        <note>catalytic</note>
    </ligand>
</feature>
<feature type="binding site" evidence="8">
    <location>
        <position position="53"/>
    </location>
    <ligand>
        <name>Zn(2+)</name>
        <dbReference type="ChEBI" id="CHEBI:29105"/>
        <note>catalytic</note>
    </ligand>
</feature>
<name>E7C2G0_9BACT</name>
<dbReference type="PANTHER" id="PTHR11079">
    <property type="entry name" value="CYTOSINE DEAMINASE FAMILY MEMBER"/>
    <property type="match status" value="1"/>
</dbReference>
<comment type="catalytic activity">
    <reaction evidence="7 8">
        <text>adenosine(34) in tRNA + H2O + H(+) = inosine(34) in tRNA + NH4(+)</text>
        <dbReference type="Rhea" id="RHEA:43168"/>
        <dbReference type="Rhea" id="RHEA-COMP:10373"/>
        <dbReference type="Rhea" id="RHEA-COMP:10374"/>
        <dbReference type="ChEBI" id="CHEBI:15377"/>
        <dbReference type="ChEBI" id="CHEBI:15378"/>
        <dbReference type="ChEBI" id="CHEBI:28938"/>
        <dbReference type="ChEBI" id="CHEBI:74411"/>
        <dbReference type="ChEBI" id="CHEBI:82852"/>
        <dbReference type="EC" id="3.5.4.33"/>
    </reaction>
</comment>
<evidence type="ECO:0000256" key="2">
    <source>
        <dbReference type="ARBA" id="ARBA00011738"/>
    </source>
</evidence>
<dbReference type="InterPro" id="IPR058535">
    <property type="entry name" value="MafB19-deam"/>
</dbReference>
<evidence type="ECO:0000256" key="7">
    <source>
        <dbReference type="ARBA" id="ARBA00048045"/>
    </source>
</evidence>
<organism evidence="10">
    <name type="scientific">uncultured myxobacterium HF0130_06F04</name>
    <dbReference type="NCBI Taxonomy" id="723555"/>
    <lineage>
        <taxon>Bacteria</taxon>
        <taxon>Pseudomonadati</taxon>
        <taxon>Myxococcota</taxon>
        <taxon>Myxococcia</taxon>
        <taxon>Myxococcales</taxon>
        <taxon>environmental samples</taxon>
    </lineage>
</organism>
<feature type="active site" description="Proton donor" evidence="8">
    <location>
        <position position="55"/>
    </location>
</feature>
<evidence type="ECO:0000256" key="1">
    <source>
        <dbReference type="ARBA" id="ARBA00010669"/>
    </source>
</evidence>
<dbReference type="InterPro" id="IPR002125">
    <property type="entry name" value="CMP_dCMP_dom"/>
</dbReference>
<dbReference type="InterPro" id="IPR028883">
    <property type="entry name" value="tRNA_aden_deaminase"/>
</dbReference>
<comment type="subunit">
    <text evidence="2 8">Homodimer.</text>
</comment>
<comment type="cofactor">
    <cofactor evidence="8">
        <name>Zn(2+)</name>
        <dbReference type="ChEBI" id="CHEBI:29105"/>
    </cofactor>
    <text evidence="8">Binds 1 zinc ion per subunit.</text>
</comment>
<evidence type="ECO:0000259" key="9">
    <source>
        <dbReference type="PROSITE" id="PS51747"/>
    </source>
</evidence>
<dbReference type="PANTHER" id="PTHR11079:SF202">
    <property type="entry name" value="TRNA-SPECIFIC ADENOSINE DEAMINASE"/>
    <property type="match status" value="1"/>
</dbReference>
<dbReference type="Gene3D" id="3.40.140.10">
    <property type="entry name" value="Cytidine Deaminase, domain 2"/>
    <property type="match status" value="1"/>
</dbReference>
<feature type="domain" description="CMP/dCMP-type deaminase" evidence="9">
    <location>
        <begin position="2"/>
        <end position="114"/>
    </location>
</feature>
<dbReference type="EC" id="3.5.4.33" evidence="8"/>
<evidence type="ECO:0000256" key="5">
    <source>
        <dbReference type="ARBA" id="ARBA00022801"/>
    </source>
</evidence>
<protein>
    <recommendedName>
        <fullName evidence="8">tRNA-specific adenosine deaminase</fullName>
        <ecNumber evidence="8">3.5.4.33</ecNumber>
    </recommendedName>
</protein>
<comment type="function">
    <text evidence="8">Catalyzes the deamination of adenosine to inosine at the wobble position 34 of tRNA(Arg2).</text>
</comment>
<proteinExistence type="inferred from homology"/>
<dbReference type="GO" id="GO:0002100">
    <property type="term" value="P:tRNA wobble adenosine to inosine editing"/>
    <property type="evidence" value="ECO:0007669"/>
    <property type="project" value="UniProtKB-UniRule"/>
</dbReference>
<evidence type="ECO:0000313" key="10">
    <source>
        <dbReference type="EMBL" id="ADI21634.1"/>
    </source>
</evidence>
<dbReference type="PROSITE" id="PS51747">
    <property type="entry name" value="CYT_DCMP_DEAMINASES_2"/>
    <property type="match status" value="1"/>
</dbReference>
<evidence type="ECO:0000256" key="6">
    <source>
        <dbReference type="ARBA" id="ARBA00022833"/>
    </source>
</evidence>
<comment type="similarity">
    <text evidence="1">Belongs to the cytidine and deoxycytidylate deaminase family. ADAT2 subfamily.</text>
</comment>
<dbReference type="InterPro" id="IPR016193">
    <property type="entry name" value="Cytidine_deaminase-like"/>
</dbReference>
<evidence type="ECO:0000256" key="3">
    <source>
        <dbReference type="ARBA" id="ARBA00022694"/>
    </source>
</evidence>
<keyword evidence="5 8" id="KW-0378">Hydrolase</keyword>
<reference evidence="10" key="1">
    <citation type="submission" date="2010-01" db="EMBL/GenBank/DDBJ databases">
        <title>Genome fragments of uncultured bacteria from the North Pacific subtropical Gyre.</title>
        <authorList>
            <person name="Pham V.D."/>
            <person name="Delong E.F."/>
        </authorList>
    </citation>
    <scope>NUCLEOTIDE SEQUENCE</scope>
</reference>
<dbReference type="CDD" id="cd01285">
    <property type="entry name" value="nucleoside_deaminase"/>
    <property type="match status" value="1"/>
</dbReference>
<accession>E7C2G0</accession>
<dbReference type="AlphaFoldDB" id="E7C2G0"/>
<dbReference type="InterPro" id="IPR016192">
    <property type="entry name" value="APOBEC/CMP_deaminase_Zn-bd"/>
</dbReference>
<dbReference type="GO" id="GO:0052717">
    <property type="term" value="F:tRNA-specific adenosine-34 deaminase activity"/>
    <property type="evidence" value="ECO:0007669"/>
    <property type="project" value="UniProtKB-UniRule"/>
</dbReference>
<dbReference type="PROSITE" id="PS00903">
    <property type="entry name" value="CYT_DCMP_DEAMINASES_1"/>
    <property type="match status" value="1"/>
</dbReference>
<dbReference type="HAMAP" id="MF_00972">
    <property type="entry name" value="tRNA_aden_deaminase"/>
    <property type="match status" value="1"/>
</dbReference>
<evidence type="ECO:0000256" key="4">
    <source>
        <dbReference type="ARBA" id="ARBA00022723"/>
    </source>
</evidence>
<dbReference type="FunFam" id="3.40.140.10:FF:000005">
    <property type="entry name" value="tRNA-specific adenosine deaminase"/>
    <property type="match status" value="1"/>
</dbReference>
<gene>
    <name evidence="8" type="primary">tadA</name>
</gene>
<dbReference type="GO" id="GO:0008270">
    <property type="term" value="F:zinc ion binding"/>
    <property type="evidence" value="ECO:0007669"/>
    <property type="project" value="UniProtKB-UniRule"/>
</dbReference>
<dbReference type="Pfam" id="PF14437">
    <property type="entry name" value="MafB19-deam"/>
    <property type="match status" value="1"/>
</dbReference>
<keyword evidence="3 8" id="KW-0819">tRNA processing</keyword>
<dbReference type="NCBIfam" id="NF008113">
    <property type="entry name" value="PRK10860.1"/>
    <property type="match status" value="1"/>
</dbReference>
<sequence>MGRDESWMQAAFAEAEKARALGEVPVGALVIYEDRVVGRGFNRRETDHDPLAHAEILAIGEAAKTLGRWRLSGCELYVTLEPCPMCAGAIVNSRLDRLVFGATDPRAGAAGTVFDIVRDQRLNHQVEVVSGVLGEPCSRILSDFFADLRARRKAKTDQS</sequence>
<evidence type="ECO:0000256" key="8">
    <source>
        <dbReference type="HAMAP-Rule" id="MF_00972"/>
    </source>
</evidence>
<dbReference type="SUPFAM" id="SSF53927">
    <property type="entry name" value="Cytidine deaminase-like"/>
    <property type="match status" value="1"/>
</dbReference>